<feature type="domain" description="SGS" evidence="4">
    <location>
        <begin position="381"/>
        <end position="466"/>
    </location>
</feature>
<feature type="compositionally biased region" description="Polar residues" evidence="3">
    <location>
        <begin position="433"/>
        <end position="455"/>
    </location>
</feature>
<evidence type="ECO:0000313" key="6">
    <source>
        <dbReference type="EMBL" id="GAB0132819.1"/>
    </source>
</evidence>
<reference evidence="7" key="1">
    <citation type="submission" date="2024-06" db="EMBL/GenBank/DDBJ databases">
        <title>Draft Genome Sequences of Epichloe bromicola Strains Isolated from Elymus ciliaris.</title>
        <authorList>
            <consortium name="Epichloe bromicola genome sequencing consortium"/>
            <person name="Miura A."/>
            <person name="Imano S."/>
            <person name="Ashida A."/>
            <person name="Sato I."/>
            <person name="Chiba S."/>
            <person name="Tanaka A."/>
            <person name="Camagna M."/>
            <person name="Takemoto D."/>
        </authorList>
    </citation>
    <scope>NUCLEOTIDE SEQUENCE [LARGE SCALE GENOMIC DNA]</scope>
    <source>
        <strain evidence="7">DP</strain>
    </source>
</reference>
<dbReference type="InterPro" id="IPR044563">
    <property type="entry name" value="Sgt1-like"/>
</dbReference>
<dbReference type="Proteomes" id="UP001562357">
    <property type="component" value="Unassembled WGS sequence"/>
</dbReference>
<dbReference type="Pfam" id="PF04969">
    <property type="entry name" value="CS"/>
    <property type="match status" value="1"/>
</dbReference>
<feature type="region of interest" description="Disordered" evidence="3">
    <location>
        <begin position="139"/>
        <end position="163"/>
    </location>
</feature>
<dbReference type="SUPFAM" id="SSF49764">
    <property type="entry name" value="HSP20-like chaperones"/>
    <property type="match status" value="1"/>
</dbReference>
<evidence type="ECO:0000259" key="4">
    <source>
        <dbReference type="PROSITE" id="PS51048"/>
    </source>
</evidence>
<dbReference type="Gene3D" id="2.60.40.790">
    <property type="match status" value="1"/>
</dbReference>
<dbReference type="InterPro" id="IPR011990">
    <property type="entry name" value="TPR-like_helical_dom_sf"/>
</dbReference>
<evidence type="ECO:0000259" key="5">
    <source>
        <dbReference type="PROSITE" id="PS51203"/>
    </source>
</evidence>
<sequence>MSHITQADRGLKALDDRKWDEALELLSKALISSPNPVWLLARSKALINLKRYEEALDDAEVAFNAAFDRSKRELLIEAQYRRAVAHFRLGQYANGDCCSIYVMRLCKGFPVIEREDPKLQHVDEDGFWTETLESAQLEAAEDTVNKPRDGQKMPATKDDKDSPLVKDWRRASTMRMQCLNAMGKLPADDPARKVTVSVKPESKKPADLTKERGLENTGLESSSGITECRSESRTCKFLDVQDYQTNSVMNVSVFSKGVDKEKLRVEFLPDSVRLNPVVYPDGEEKEFVLRLFSEIDPSTSSFTVTSKKVEMRLTKKTAGRWPRLTIQEPVDQEAKNERQELEMESADEESNVAASTSDHQDKTARKDAANTSVGTKSAGPAYPTSSRTGPKDWDKITADDEKDEEAEGGVNGFFKKLYENASDDQRRAMMKSFTESNGTSLSTDWQDVGSRTVTTKPPEGVEAKEW</sequence>
<comment type="similarity">
    <text evidence="1">Belongs to the SGT1 family.</text>
</comment>
<dbReference type="InterPro" id="IPR007699">
    <property type="entry name" value="SGS_dom"/>
</dbReference>
<feature type="compositionally biased region" description="Basic and acidic residues" evidence="3">
    <location>
        <begin position="389"/>
        <end position="399"/>
    </location>
</feature>
<accession>A0ABQ0CHA9</accession>
<dbReference type="SUPFAM" id="SSF48452">
    <property type="entry name" value="TPR-like"/>
    <property type="match status" value="1"/>
</dbReference>
<evidence type="ECO:0000313" key="7">
    <source>
        <dbReference type="Proteomes" id="UP001562357"/>
    </source>
</evidence>
<dbReference type="InterPro" id="IPR008978">
    <property type="entry name" value="HSP20-like_chaperone"/>
</dbReference>
<dbReference type="PROSITE" id="PS51048">
    <property type="entry name" value="SGS"/>
    <property type="match status" value="1"/>
</dbReference>
<dbReference type="Pfam" id="PF05002">
    <property type="entry name" value="SGS"/>
    <property type="match status" value="1"/>
</dbReference>
<evidence type="ECO:0000256" key="2">
    <source>
        <dbReference type="SAM" id="Coils"/>
    </source>
</evidence>
<keyword evidence="2" id="KW-0175">Coiled coil</keyword>
<keyword evidence="7" id="KW-1185">Reference proteome</keyword>
<dbReference type="InterPro" id="IPR007052">
    <property type="entry name" value="CS_dom"/>
</dbReference>
<feature type="coiled-coil region" evidence="2">
    <location>
        <begin position="42"/>
        <end position="69"/>
    </location>
</feature>
<organism evidence="6 7">
    <name type="scientific">Epichloe bromicola</name>
    <dbReference type="NCBI Taxonomy" id="79588"/>
    <lineage>
        <taxon>Eukaryota</taxon>
        <taxon>Fungi</taxon>
        <taxon>Dikarya</taxon>
        <taxon>Ascomycota</taxon>
        <taxon>Pezizomycotina</taxon>
        <taxon>Sordariomycetes</taxon>
        <taxon>Hypocreomycetidae</taxon>
        <taxon>Hypocreales</taxon>
        <taxon>Clavicipitaceae</taxon>
        <taxon>Epichloe</taxon>
    </lineage>
</organism>
<dbReference type="Gene3D" id="1.25.40.10">
    <property type="entry name" value="Tetratricopeptide repeat domain"/>
    <property type="match status" value="1"/>
</dbReference>
<feature type="compositionally biased region" description="Basic and acidic residues" evidence="3">
    <location>
        <begin position="332"/>
        <end position="341"/>
    </location>
</feature>
<feature type="region of interest" description="Disordered" evidence="3">
    <location>
        <begin position="320"/>
        <end position="411"/>
    </location>
</feature>
<feature type="region of interest" description="Disordered" evidence="3">
    <location>
        <begin position="431"/>
        <end position="466"/>
    </location>
</feature>
<evidence type="ECO:0000256" key="1">
    <source>
        <dbReference type="ARBA" id="ARBA00008509"/>
    </source>
</evidence>
<feature type="compositionally biased region" description="Basic and acidic residues" evidence="3">
    <location>
        <begin position="358"/>
        <end position="368"/>
    </location>
</feature>
<name>A0ABQ0CHA9_9HYPO</name>
<protein>
    <submittedName>
        <fullName evidence="6">Uncharacterized protein</fullName>
    </submittedName>
</protein>
<gene>
    <name evidence="6" type="primary">g1245</name>
    <name evidence="6" type="ORF">EsDP_00001245</name>
</gene>
<dbReference type="EMBL" id="BAAFGZ010000027">
    <property type="protein sequence ID" value="GAB0132819.1"/>
    <property type="molecule type" value="Genomic_DNA"/>
</dbReference>
<feature type="domain" description="CS" evidence="5">
    <location>
        <begin position="235"/>
        <end position="325"/>
    </location>
</feature>
<feature type="compositionally biased region" description="Basic and acidic residues" evidence="3">
    <location>
        <begin position="143"/>
        <end position="163"/>
    </location>
</feature>
<dbReference type="PROSITE" id="PS51203">
    <property type="entry name" value="CS"/>
    <property type="match status" value="1"/>
</dbReference>
<proteinExistence type="inferred from homology"/>
<dbReference type="CDD" id="cd06466">
    <property type="entry name" value="p23_CS_SGT1_like"/>
    <property type="match status" value="1"/>
</dbReference>
<evidence type="ECO:0000256" key="3">
    <source>
        <dbReference type="SAM" id="MobiDB-lite"/>
    </source>
</evidence>
<dbReference type="PANTHER" id="PTHR45862">
    <property type="entry name" value="PROTEIN SGT1 HOMOLOG"/>
    <property type="match status" value="1"/>
</dbReference>
<comment type="caution">
    <text evidence="6">The sequence shown here is derived from an EMBL/GenBank/DDBJ whole genome shotgun (WGS) entry which is preliminary data.</text>
</comment>